<proteinExistence type="predicted"/>
<dbReference type="AlphaFoldDB" id="K5D7X5"/>
<name>K5D7X5_RHOBT</name>
<dbReference type="PATRIC" id="fig|993517.3.peg.6646"/>
<evidence type="ECO:0000313" key="2">
    <source>
        <dbReference type="Proteomes" id="UP000007993"/>
    </source>
</evidence>
<protein>
    <submittedName>
        <fullName evidence="1">Uncharacterized protein</fullName>
    </submittedName>
</protein>
<evidence type="ECO:0000313" key="1">
    <source>
        <dbReference type="EMBL" id="EKJ98557.1"/>
    </source>
</evidence>
<organism evidence="1 2">
    <name type="scientific">Rhodopirellula baltica SH28</name>
    <dbReference type="NCBI Taxonomy" id="993517"/>
    <lineage>
        <taxon>Bacteria</taxon>
        <taxon>Pseudomonadati</taxon>
        <taxon>Planctomycetota</taxon>
        <taxon>Planctomycetia</taxon>
        <taxon>Pirellulales</taxon>
        <taxon>Pirellulaceae</taxon>
        <taxon>Rhodopirellula</taxon>
    </lineage>
</organism>
<comment type="caution">
    <text evidence="1">The sequence shown here is derived from an EMBL/GenBank/DDBJ whole genome shotgun (WGS) entry which is preliminary data.</text>
</comment>
<gene>
    <name evidence="1" type="ORF">RBSH_06136</name>
</gene>
<reference evidence="1 2" key="1">
    <citation type="journal article" date="2013" name="Mar. Genomics">
        <title>Expression of sulfatases in Rhodopirellula baltica and the diversity of sulfatases in the genus Rhodopirellula.</title>
        <authorList>
            <person name="Wegner C.E."/>
            <person name="Richter-Heitmann T."/>
            <person name="Klindworth A."/>
            <person name="Klockow C."/>
            <person name="Richter M."/>
            <person name="Achstetter T."/>
            <person name="Glockner F.O."/>
            <person name="Harder J."/>
        </authorList>
    </citation>
    <scope>NUCLEOTIDE SEQUENCE [LARGE SCALE GENOMIC DNA]</scope>
    <source>
        <strain evidence="1 2">SH28</strain>
    </source>
</reference>
<accession>K5D7X5</accession>
<dbReference type="Proteomes" id="UP000007993">
    <property type="component" value="Unassembled WGS sequence"/>
</dbReference>
<sequence length="314" mass="35613">MIAWDIREISTQSQCSRNGASLESFQTPQWHRGWLLLGAMACQLCQITDHDIPAVHQCSRPGNFQWCCFRRPFSTPLVRRIWVLSVTKSLSRLFQLIAILVVVGEPSAAFSQDSGFGRRQVQQMLADRPDMKGVIDRTDPVHKWVVDGFQGKLIGQRVYWNASSPRTGRAAEHAAPYGHYPPFISISGGTDTTPVDKWAVIVFELHNLQNFEGFAKLAADARAGKLTADEYATQCVMLEYDAQMRTHQFFAKNPLPESEHGQDRWYKTWALSDLPSAEEFKTKHAVPGGSRSNFDYFKNSYITQILPYIESRPK</sequence>
<dbReference type="EMBL" id="AMCW01000177">
    <property type="protein sequence ID" value="EKJ98557.1"/>
    <property type="molecule type" value="Genomic_DNA"/>
</dbReference>